<reference evidence="1" key="2">
    <citation type="journal article" date="2020" name="Nat. Commun.">
        <title>Large-scale genome sequencing of mycorrhizal fungi provides insights into the early evolution of symbiotic traits.</title>
        <authorList>
            <person name="Miyauchi S."/>
            <person name="Kiss E."/>
            <person name="Kuo A."/>
            <person name="Drula E."/>
            <person name="Kohler A."/>
            <person name="Sanchez-Garcia M."/>
            <person name="Morin E."/>
            <person name="Andreopoulos B."/>
            <person name="Barry K.W."/>
            <person name="Bonito G."/>
            <person name="Buee M."/>
            <person name="Carver A."/>
            <person name="Chen C."/>
            <person name="Cichocki N."/>
            <person name="Clum A."/>
            <person name="Culley D."/>
            <person name="Crous P.W."/>
            <person name="Fauchery L."/>
            <person name="Girlanda M."/>
            <person name="Hayes R.D."/>
            <person name="Keri Z."/>
            <person name="LaButti K."/>
            <person name="Lipzen A."/>
            <person name="Lombard V."/>
            <person name="Magnuson J."/>
            <person name="Maillard F."/>
            <person name="Murat C."/>
            <person name="Nolan M."/>
            <person name="Ohm R.A."/>
            <person name="Pangilinan J."/>
            <person name="Pereira M.F."/>
            <person name="Perotto S."/>
            <person name="Peter M."/>
            <person name="Pfister S."/>
            <person name="Riley R."/>
            <person name="Sitrit Y."/>
            <person name="Stielow J.B."/>
            <person name="Szollosi G."/>
            <person name="Zifcakova L."/>
            <person name="Stursova M."/>
            <person name="Spatafora J.W."/>
            <person name="Tedersoo L."/>
            <person name="Vaario L.M."/>
            <person name="Yamada A."/>
            <person name="Yan M."/>
            <person name="Wang P."/>
            <person name="Xu J."/>
            <person name="Bruns T."/>
            <person name="Baldrian P."/>
            <person name="Vilgalys R."/>
            <person name="Dunand C."/>
            <person name="Henrissat B."/>
            <person name="Grigoriev I.V."/>
            <person name="Hibbett D."/>
            <person name="Nagy L.G."/>
            <person name="Martin F.M."/>
        </authorList>
    </citation>
    <scope>NUCLEOTIDE SEQUENCE</scope>
    <source>
        <strain evidence="1">P2</strain>
    </source>
</reference>
<comment type="caution">
    <text evidence="1">The sequence shown here is derived from an EMBL/GenBank/DDBJ whole genome shotgun (WGS) entry which is preliminary data.</text>
</comment>
<proteinExistence type="predicted"/>
<sequence>MDSDNSDTEGEELFPETIEVRSYDFDSGIDVLDKDGDQPSLGYLDEALGFIAAERARFFASRDAAGGTGNRSSTSDSAFCAAAQSRKKRRRKKVVKSHSQGPANRTLFSLDSDFPIEDTAGDPNGAGDATLEHTPSPFESSSSPAKNATPVTARGRDPRKKGKALGTTTPPLLHSKSTPSLRLTTTSLPLDPRVLRLRALAHKLRLLFPEDAARLSSILSNDQANEEDFVDPRGPKPQSKDTLIHVFIDQ</sequence>
<gene>
    <name evidence="1" type="ORF">BDM02DRAFT_3115503</name>
</gene>
<accession>A0ACB6ZFI1</accession>
<reference evidence="1" key="1">
    <citation type="submission" date="2019-10" db="EMBL/GenBank/DDBJ databases">
        <authorList>
            <consortium name="DOE Joint Genome Institute"/>
            <person name="Kuo A."/>
            <person name="Miyauchi S."/>
            <person name="Kiss E."/>
            <person name="Drula E."/>
            <person name="Kohler A."/>
            <person name="Sanchez-Garcia M."/>
            <person name="Andreopoulos B."/>
            <person name="Barry K.W."/>
            <person name="Bonito G."/>
            <person name="Buee M."/>
            <person name="Carver A."/>
            <person name="Chen C."/>
            <person name="Cichocki N."/>
            <person name="Clum A."/>
            <person name="Culley D."/>
            <person name="Crous P.W."/>
            <person name="Fauchery L."/>
            <person name="Girlanda M."/>
            <person name="Hayes R."/>
            <person name="Keri Z."/>
            <person name="Labutti K."/>
            <person name="Lipzen A."/>
            <person name="Lombard V."/>
            <person name="Magnuson J."/>
            <person name="Maillard F."/>
            <person name="Morin E."/>
            <person name="Murat C."/>
            <person name="Nolan M."/>
            <person name="Ohm R."/>
            <person name="Pangilinan J."/>
            <person name="Pereira M."/>
            <person name="Perotto S."/>
            <person name="Peter M."/>
            <person name="Riley R."/>
            <person name="Sitrit Y."/>
            <person name="Stielow B."/>
            <person name="Szollosi G."/>
            <person name="Zifcakova L."/>
            <person name="Stursova M."/>
            <person name="Spatafora J.W."/>
            <person name="Tedersoo L."/>
            <person name="Vaario L.-M."/>
            <person name="Yamada A."/>
            <person name="Yan M."/>
            <person name="Wang P."/>
            <person name="Xu J."/>
            <person name="Bruns T."/>
            <person name="Baldrian P."/>
            <person name="Vilgalys R."/>
            <person name="Henrissat B."/>
            <person name="Grigoriev I.V."/>
            <person name="Hibbett D."/>
            <person name="Nagy L.G."/>
            <person name="Martin F.M."/>
        </authorList>
    </citation>
    <scope>NUCLEOTIDE SEQUENCE</scope>
    <source>
        <strain evidence="1">P2</strain>
    </source>
</reference>
<protein>
    <submittedName>
        <fullName evidence="1">Uncharacterized protein</fullName>
    </submittedName>
</protein>
<name>A0ACB6ZFI1_THEGA</name>
<evidence type="ECO:0000313" key="1">
    <source>
        <dbReference type="EMBL" id="KAF9648332.1"/>
    </source>
</evidence>
<organism evidence="1 2">
    <name type="scientific">Thelephora ganbajun</name>
    <name type="common">Ganba fungus</name>
    <dbReference type="NCBI Taxonomy" id="370292"/>
    <lineage>
        <taxon>Eukaryota</taxon>
        <taxon>Fungi</taxon>
        <taxon>Dikarya</taxon>
        <taxon>Basidiomycota</taxon>
        <taxon>Agaricomycotina</taxon>
        <taxon>Agaricomycetes</taxon>
        <taxon>Thelephorales</taxon>
        <taxon>Thelephoraceae</taxon>
        <taxon>Thelephora</taxon>
    </lineage>
</organism>
<dbReference type="EMBL" id="MU118015">
    <property type="protein sequence ID" value="KAF9648332.1"/>
    <property type="molecule type" value="Genomic_DNA"/>
</dbReference>
<evidence type="ECO:0000313" key="2">
    <source>
        <dbReference type="Proteomes" id="UP000886501"/>
    </source>
</evidence>
<keyword evidence="2" id="KW-1185">Reference proteome</keyword>
<dbReference type="Proteomes" id="UP000886501">
    <property type="component" value="Unassembled WGS sequence"/>
</dbReference>